<keyword evidence="1" id="KW-0812">Transmembrane</keyword>
<proteinExistence type="predicted"/>
<dbReference type="AlphaFoldDB" id="A0AAN8IL47"/>
<accession>A0AAN8IL47</accession>
<dbReference type="EMBL" id="WIXE01015619">
    <property type="protein sequence ID" value="KAK5973337.1"/>
    <property type="molecule type" value="Genomic_DNA"/>
</dbReference>
<dbReference type="Proteomes" id="UP001331761">
    <property type="component" value="Unassembled WGS sequence"/>
</dbReference>
<evidence type="ECO:0000256" key="1">
    <source>
        <dbReference type="SAM" id="Phobius"/>
    </source>
</evidence>
<gene>
    <name evidence="2" type="ORF">GCK32_003114</name>
</gene>
<keyword evidence="1" id="KW-1133">Transmembrane helix</keyword>
<reference evidence="2 3" key="1">
    <citation type="submission" date="2019-10" db="EMBL/GenBank/DDBJ databases">
        <title>Assembly and Annotation for the nematode Trichostrongylus colubriformis.</title>
        <authorList>
            <person name="Martin J."/>
        </authorList>
    </citation>
    <scope>NUCLEOTIDE SEQUENCE [LARGE SCALE GENOMIC DNA]</scope>
    <source>
        <strain evidence="2">G859</strain>
        <tissue evidence="2">Whole worm</tissue>
    </source>
</reference>
<feature type="transmembrane region" description="Helical" evidence="1">
    <location>
        <begin position="136"/>
        <end position="159"/>
    </location>
</feature>
<organism evidence="2 3">
    <name type="scientific">Trichostrongylus colubriformis</name>
    <name type="common">Black scour worm</name>
    <dbReference type="NCBI Taxonomy" id="6319"/>
    <lineage>
        <taxon>Eukaryota</taxon>
        <taxon>Metazoa</taxon>
        <taxon>Ecdysozoa</taxon>
        <taxon>Nematoda</taxon>
        <taxon>Chromadorea</taxon>
        <taxon>Rhabditida</taxon>
        <taxon>Rhabditina</taxon>
        <taxon>Rhabditomorpha</taxon>
        <taxon>Strongyloidea</taxon>
        <taxon>Trichostrongylidae</taxon>
        <taxon>Trichostrongylus</taxon>
    </lineage>
</organism>
<feature type="non-terminal residue" evidence="2">
    <location>
        <position position="174"/>
    </location>
</feature>
<name>A0AAN8IL47_TRICO</name>
<keyword evidence="3" id="KW-1185">Reference proteome</keyword>
<feature type="transmembrane region" description="Helical" evidence="1">
    <location>
        <begin position="60"/>
        <end position="80"/>
    </location>
</feature>
<feature type="transmembrane region" description="Helical" evidence="1">
    <location>
        <begin position="92"/>
        <end position="111"/>
    </location>
</feature>
<evidence type="ECO:0000313" key="3">
    <source>
        <dbReference type="Proteomes" id="UP001331761"/>
    </source>
</evidence>
<evidence type="ECO:0000313" key="2">
    <source>
        <dbReference type="EMBL" id="KAK5973337.1"/>
    </source>
</evidence>
<sequence>MSLPAFTTPSTLFMQSTTPSTRFVINTTKGHQIPLGNVKEPFTEEQIIYSTPFLKALETVTALTVLLVSSFLLTILLTGTRRFTVGIQRHRYKIMCLICFGISTAETYFVITASKMSREFVEEIGFVDHLDYAKPYEISCLVSLAIALISVLLHLAIIIHVRYYHRTNTETTGK</sequence>
<comment type="caution">
    <text evidence="2">The sequence shown here is derived from an EMBL/GenBank/DDBJ whole genome shotgun (WGS) entry which is preliminary data.</text>
</comment>
<keyword evidence="1" id="KW-0472">Membrane</keyword>
<protein>
    <submittedName>
        <fullName evidence="2">Uncharacterized protein</fullName>
    </submittedName>
</protein>